<feature type="transmembrane region" description="Helical" evidence="1">
    <location>
        <begin position="6"/>
        <end position="30"/>
    </location>
</feature>
<reference evidence="2 3" key="1">
    <citation type="journal article" date="2012" name="J. Bacteriol.">
        <title>Genome Sequence of Blastococcus saxobsidens DD2, a Stone-Inhabiting Bacterium.</title>
        <authorList>
            <person name="Chouaia B."/>
            <person name="Crotti E."/>
            <person name="Brusetti L."/>
            <person name="Daffonchio D."/>
            <person name="Essoussi I."/>
            <person name="Nouioui I."/>
            <person name="Sbissi I."/>
            <person name="Ghodhbane-Gtari F."/>
            <person name="Gtari M."/>
            <person name="Vacherie B."/>
            <person name="Barbe V."/>
            <person name="Medigue C."/>
            <person name="Gury J."/>
            <person name="Pujic P."/>
            <person name="Normand P."/>
        </authorList>
    </citation>
    <scope>NUCLEOTIDE SEQUENCE [LARGE SCALE GENOMIC DNA]</scope>
    <source>
        <strain evidence="2 3">DD2</strain>
    </source>
</reference>
<dbReference type="KEGG" id="bsd:BLASA_1939"/>
<dbReference type="eggNOG" id="COG4300">
    <property type="taxonomic scope" value="Bacteria"/>
</dbReference>
<dbReference type="OrthoDB" id="7995400at2"/>
<sequence>MELLTWTLQAIGLFLATNIDDIIVLSLFYARGAGQRGTTAKILVGQYLGFGAILAAAVLVALGARSFLPEEAIPYFGLIPLGLGLLAAWRVWRSDDDDDDDEGKVSGKTLSALTIAAVTFANGGDNIGVYVPVFATVGTAGILAYSVVFLALVAVLVAAARFVATRKPIAEVLERWEHVLFPIVLIGLGVVILVEGRAFGL</sequence>
<protein>
    <submittedName>
        <fullName evidence="2">Cadmium resistance transporter</fullName>
    </submittedName>
</protein>
<feature type="transmembrane region" description="Helical" evidence="1">
    <location>
        <begin position="42"/>
        <end position="67"/>
    </location>
</feature>
<reference evidence="3" key="2">
    <citation type="submission" date="2012-02" db="EMBL/GenBank/DDBJ databases">
        <title>Complete genome sequence of Blastococcus saxobsidens strain DD2.</title>
        <authorList>
            <person name="Genoscope."/>
        </authorList>
    </citation>
    <scope>NUCLEOTIDE SEQUENCE [LARGE SCALE GENOMIC DNA]</scope>
    <source>
        <strain evidence="3">DD2</strain>
    </source>
</reference>
<dbReference type="Pfam" id="PF03596">
    <property type="entry name" value="Cad"/>
    <property type="match status" value="1"/>
</dbReference>
<dbReference type="AlphaFoldDB" id="H6RQX4"/>
<feature type="transmembrane region" description="Helical" evidence="1">
    <location>
        <begin position="73"/>
        <end position="92"/>
    </location>
</feature>
<dbReference type="HOGENOM" id="CLU_071117_1_0_11"/>
<feature type="transmembrane region" description="Helical" evidence="1">
    <location>
        <begin position="176"/>
        <end position="194"/>
    </location>
</feature>
<feature type="transmembrane region" description="Helical" evidence="1">
    <location>
        <begin position="142"/>
        <end position="164"/>
    </location>
</feature>
<dbReference type="Proteomes" id="UP000007517">
    <property type="component" value="Chromosome"/>
</dbReference>
<feature type="transmembrane region" description="Helical" evidence="1">
    <location>
        <begin position="113"/>
        <end position="136"/>
    </location>
</feature>
<gene>
    <name evidence="2" type="ordered locus">BLASA_1939</name>
</gene>
<keyword evidence="1" id="KW-1133">Transmembrane helix</keyword>
<name>H6RQX4_BLASD</name>
<dbReference type="RefSeq" id="WP_014375736.1">
    <property type="nucleotide sequence ID" value="NC_016943.1"/>
</dbReference>
<evidence type="ECO:0000313" key="2">
    <source>
        <dbReference type="EMBL" id="CCG02853.1"/>
    </source>
</evidence>
<accession>H6RQX4</accession>
<evidence type="ECO:0000256" key="1">
    <source>
        <dbReference type="SAM" id="Phobius"/>
    </source>
</evidence>
<keyword evidence="1" id="KW-0812">Transmembrane</keyword>
<evidence type="ECO:0000313" key="3">
    <source>
        <dbReference type="Proteomes" id="UP000007517"/>
    </source>
</evidence>
<dbReference type="InterPro" id="IPR004676">
    <property type="entry name" value="Cd-R_transporter"/>
</dbReference>
<organism evidence="2 3">
    <name type="scientific">Blastococcus saxobsidens (strain DD2)</name>
    <dbReference type="NCBI Taxonomy" id="1146883"/>
    <lineage>
        <taxon>Bacteria</taxon>
        <taxon>Bacillati</taxon>
        <taxon>Actinomycetota</taxon>
        <taxon>Actinomycetes</taxon>
        <taxon>Geodermatophilales</taxon>
        <taxon>Geodermatophilaceae</taxon>
        <taxon>Blastococcus</taxon>
    </lineage>
</organism>
<keyword evidence="1" id="KW-0472">Membrane</keyword>
<keyword evidence="3" id="KW-1185">Reference proteome</keyword>
<dbReference type="STRING" id="1146883.BLASA_1939"/>
<proteinExistence type="predicted"/>
<dbReference type="EMBL" id="FO117623">
    <property type="protein sequence ID" value="CCG02853.1"/>
    <property type="molecule type" value="Genomic_DNA"/>
</dbReference>